<proteinExistence type="predicted"/>
<evidence type="ECO:0000256" key="1">
    <source>
        <dbReference type="SAM" id="MobiDB-lite"/>
    </source>
</evidence>
<organism evidence="2 3">
    <name type="scientific">Paraconiothyrium brasiliense</name>
    <dbReference type="NCBI Taxonomy" id="300254"/>
    <lineage>
        <taxon>Eukaryota</taxon>
        <taxon>Fungi</taxon>
        <taxon>Dikarya</taxon>
        <taxon>Ascomycota</taxon>
        <taxon>Pezizomycotina</taxon>
        <taxon>Dothideomycetes</taxon>
        <taxon>Pleosporomycetidae</taxon>
        <taxon>Pleosporales</taxon>
        <taxon>Massarineae</taxon>
        <taxon>Didymosphaeriaceae</taxon>
        <taxon>Paraconiothyrium</taxon>
    </lineage>
</organism>
<feature type="region of interest" description="Disordered" evidence="1">
    <location>
        <begin position="369"/>
        <end position="428"/>
    </location>
</feature>
<dbReference type="Proteomes" id="UP001521785">
    <property type="component" value="Unassembled WGS sequence"/>
</dbReference>
<gene>
    <name evidence="2" type="ORF">SLS60_007251</name>
</gene>
<sequence>MPSLSTPTLSTNFHISNKFPSYLSNLFDKTTENHHYLHIFTRFIRTSHVDMSSPSISTDGSIGHAHTTRPLILFTAFVFLAVYTLRYWTLPKPIPGIPYRPEATRKVLGDIPDMLQATANSDRTYMQWIQEQMDAMNSPIIQMFIRPLSRPVLILADFRESQDILMRRKEWDRSDMLAELLRGLLPGHHLVQRTNSVWKSHRRLLQDLMSPPFLRNVAAPAVYHSASLLIDLWKLKVQAAGARPFSAQDDIFIAALDAVHAFAFGETFEYNATQSKLQTLEKLGPRAMKDLLRADATKSDEDAVEFPEMKLNDVISATLTLTAAVEKIQGSPLMRLTWKLMELTPKMRRARKIKDACILRELERAVDHLETSDQPRQDRGDKSQPAVRSAVDHMVQREKQLAEKENRAPQYFSPTMTIEVSTARDTYQ</sequence>
<feature type="compositionally biased region" description="Basic and acidic residues" evidence="1">
    <location>
        <begin position="390"/>
        <end position="407"/>
    </location>
</feature>
<name>A0ABR3R8V4_9PLEO</name>
<comment type="caution">
    <text evidence="2">The sequence shown here is derived from an EMBL/GenBank/DDBJ whole genome shotgun (WGS) entry which is preliminary data.</text>
</comment>
<keyword evidence="3" id="KW-1185">Reference proteome</keyword>
<dbReference type="SUPFAM" id="SSF48264">
    <property type="entry name" value="Cytochrome P450"/>
    <property type="match status" value="1"/>
</dbReference>
<feature type="compositionally biased region" description="Polar residues" evidence="1">
    <location>
        <begin position="412"/>
        <end position="428"/>
    </location>
</feature>
<accession>A0ABR3R8V4</accession>
<dbReference type="EMBL" id="JAKJXO020000009">
    <property type="protein sequence ID" value="KAL1600863.1"/>
    <property type="molecule type" value="Genomic_DNA"/>
</dbReference>
<feature type="compositionally biased region" description="Basic and acidic residues" evidence="1">
    <location>
        <begin position="369"/>
        <end position="382"/>
    </location>
</feature>
<dbReference type="InterPro" id="IPR036396">
    <property type="entry name" value="Cyt_P450_sf"/>
</dbReference>
<dbReference type="Gene3D" id="1.10.630.10">
    <property type="entry name" value="Cytochrome P450"/>
    <property type="match status" value="1"/>
</dbReference>
<evidence type="ECO:0008006" key="4">
    <source>
        <dbReference type="Google" id="ProtNLM"/>
    </source>
</evidence>
<evidence type="ECO:0000313" key="2">
    <source>
        <dbReference type="EMBL" id="KAL1600863.1"/>
    </source>
</evidence>
<protein>
    <recommendedName>
        <fullName evidence="4">Cytochrome P450</fullName>
    </recommendedName>
</protein>
<evidence type="ECO:0000313" key="3">
    <source>
        <dbReference type="Proteomes" id="UP001521785"/>
    </source>
</evidence>
<reference evidence="2 3" key="1">
    <citation type="submission" date="2024-02" db="EMBL/GenBank/DDBJ databases">
        <title>De novo assembly and annotation of 12 fungi associated with fruit tree decline syndrome in Ontario, Canada.</title>
        <authorList>
            <person name="Sulman M."/>
            <person name="Ellouze W."/>
            <person name="Ilyukhin E."/>
        </authorList>
    </citation>
    <scope>NUCLEOTIDE SEQUENCE [LARGE SCALE GENOMIC DNA]</scope>
    <source>
        <strain evidence="2 3">M42-189</strain>
    </source>
</reference>